<feature type="region of interest" description="Disordered" evidence="2">
    <location>
        <begin position="60"/>
        <end position="90"/>
    </location>
</feature>
<evidence type="ECO:0000256" key="2">
    <source>
        <dbReference type="SAM" id="MobiDB-lite"/>
    </source>
</evidence>
<feature type="compositionally biased region" description="Polar residues" evidence="2">
    <location>
        <begin position="303"/>
        <end position="312"/>
    </location>
</feature>
<keyword evidence="1" id="KW-0175">Coiled coil</keyword>
<evidence type="ECO:0000259" key="3">
    <source>
        <dbReference type="Pfam" id="PF14916"/>
    </source>
</evidence>
<reference evidence="4 5" key="1">
    <citation type="journal article" date="2024" name="BMC Genomics">
        <title>Genome assembly of redclaw crayfish (Cherax quadricarinatus) provides insights into its immune adaptation and hypoxia tolerance.</title>
        <authorList>
            <person name="Liu Z."/>
            <person name="Zheng J."/>
            <person name="Li H."/>
            <person name="Fang K."/>
            <person name="Wang S."/>
            <person name="He J."/>
            <person name="Zhou D."/>
            <person name="Weng S."/>
            <person name="Chi M."/>
            <person name="Gu Z."/>
            <person name="He J."/>
            <person name="Li F."/>
            <person name="Wang M."/>
        </authorList>
    </citation>
    <scope>NUCLEOTIDE SEQUENCE [LARGE SCALE GENOMIC DNA]</scope>
    <source>
        <strain evidence="4">ZL_2023a</strain>
    </source>
</reference>
<keyword evidence="5" id="KW-1185">Reference proteome</keyword>
<feature type="compositionally biased region" description="Polar residues" evidence="2">
    <location>
        <begin position="256"/>
        <end position="268"/>
    </location>
</feature>
<feature type="region of interest" description="Disordered" evidence="2">
    <location>
        <begin position="229"/>
        <end position="344"/>
    </location>
</feature>
<gene>
    <name evidence="4" type="ORF">OTU49_007618</name>
</gene>
<comment type="caution">
    <text evidence="4">The sequence shown here is derived from an EMBL/GenBank/DDBJ whole genome shotgun (WGS) entry which is preliminary data.</text>
</comment>
<feature type="coiled-coil region" evidence="1">
    <location>
        <begin position="109"/>
        <end position="213"/>
    </location>
</feature>
<proteinExistence type="predicted"/>
<feature type="compositionally biased region" description="Pro residues" evidence="2">
    <location>
        <begin position="323"/>
        <end position="335"/>
    </location>
</feature>
<sequence length="384" mass="42750">PFITASVPLTTVRVCLCPPKHSEFQSSPSFPGGVHQPYQTVMACGSVFATETKLGRDLSALDPTRNDLASDLPRKKRDSPSNSRNPSYRVGGSVHEAVRFLQAEHEAVLQGLHHQIQLLQQRCEDLQFETHLRHVTLTDEETWRAQVAELNKLLEERTKRVAQLEQQLAEQQKMAEEEQEQHRWRELQLQQQLEAGERRVTDLRGEVHRLRAQVRDLRVYSSALRTVGARVSSARTVSRNSNALTTQPLSRASRASVGSQESLESSGPRSLGSEDGEAGSWREARLGGTTGTTRNPRAGRTLHTPNPRISTFSLPPTLTSPPSSLPPLASLPPQRPTSSTSNVVLPPISTTQIVTRHVRRQLRLASAPVIDIDRNHPRPQRDTV</sequence>
<accession>A0AAW0X0C1</accession>
<dbReference type="EMBL" id="JARKIK010000061">
    <property type="protein sequence ID" value="KAK8731474.1"/>
    <property type="molecule type" value="Genomic_DNA"/>
</dbReference>
<protein>
    <recommendedName>
        <fullName evidence="3">CCDC92/74 N-terminal domain-containing protein</fullName>
    </recommendedName>
</protein>
<dbReference type="Pfam" id="PF14916">
    <property type="entry name" value="CCDC92"/>
    <property type="match status" value="1"/>
</dbReference>
<feature type="compositionally biased region" description="Polar residues" evidence="2">
    <location>
        <begin position="233"/>
        <end position="250"/>
    </location>
</feature>
<feature type="non-terminal residue" evidence="4">
    <location>
        <position position="1"/>
    </location>
</feature>
<evidence type="ECO:0000313" key="5">
    <source>
        <dbReference type="Proteomes" id="UP001445076"/>
    </source>
</evidence>
<organism evidence="4 5">
    <name type="scientific">Cherax quadricarinatus</name>
    <name type="common">Australian red claw crayfish</name>
    <dbReference type="NCBI Taxonomy" id="27406"/>
    <lineage>
        <taxon>Eukaryota</taxon>
        <taxon>Metazoa</taxon>
        <taxon>Ecdysozoa</taxon>
        <taxon>Arthropoda</taxon>
        <taxon>Crustacea</taxon>
        <taxon>Multicrustacea</taxon>
        <taxon>Malacostraca</taxon>
        <taxon>Eumalacostraca</taxon>
        <taxon>Eucarida</taxon>
        <taxon>Decapoda</taxon>
        <taxon>Pleocyemata</taxon>
        <taxon>Astacidea</taxon>
        <taxon>Parastacoidea</taxon>
        <taxon>Parastacidae</taxon>
        <taxon>Cherax</taxon>
    </lineage>
</organism>
<feature type="compositionally biased region" description="Low complexity" evidence="2">
    <location>
        <begin position="313"/>
        <end position="322"/>
    </location>
</feature>
<name>A0AAW0X0C1_CHEQU</name>
<dbReference type="InterPro" id="IPR039496">
    <property type="entry name" value="CCDC92/74_N"/>
</dbReference>
<feature type="domain" description="CCDC92/74 N-terminal" evidence="3">
    <location>
        <begin position="93"/>
        <end position="134"/>
    </location>
</feature>
<dbReference type="Proteomes" id="UP001445076">
    <property type="component" value="Unassembled WGS sequence"/>
</dbReference>
<dbReference type="AlphaFoldDB" id="A0AAW0X0C1"/>
<evidence type="ECO:0000313" key="4">
    <source>
        <dbReference type="EMBL" id="KAK8731474.1"/>
    </source>
</evidence>
<evidence type="ECO:0000256" key="1">
    <source>
        <dbReference type="SAM" id="Coils"/>
    </source>
</evidence>